<dbReference type="CDD" id="cd00761">
    <property type="entry name" value="Glyco_tranf_GTA_type"/>
    <property type="match status" value="1"/>
</dbReference>
<keyword evidence="1" id="KW-1133">Transmembrane helix</keyword>
<dbReference type="EMBL" id="CP042436">
    <property type="protein sequence ID" value="QEC62045.1"/>
    <property type="molecule type" value="Genomic_DNA"/>
</dbReference>
<evidence type="ECO:0000313" key="4">
    <source>
        <dbReference type="Proteomes" id="UP000321479"/>
    </source>
</evidence>
<dbReference type="AlphaFoldDB" id="A0A5B8UTJ4"/>
<keyword evidence="1" id="KW-0812">Transmembrane</keyword>
<dbReference type="PANTHER" id="PTHR22916">
    <property type="entry name" value="GLYCOSYLTRANSFERASE"/>
    <property type="match status" value="1"/>
</dbReference>
<feature type="domain" description="Glycosyltransferase 2-like" evidence="2">
    <location>
        <begin position="7"/>
        <end position="162"/>
    </location>
</feature>
<name>A0A5B8UTJ4_9SPHI</name>
<keyword evidence="1" id="KW-0472">Membrane</keyword>
<evidence type="ECO:0000313" key="3">
    <source>
        <dbReference type="EMBL" id="QEC62045.1"/>
    </source>
</evidence>
<proteinExistence type="predicted"/>
<dbReference type="Gene3D" id="3.90.550.10">
    <property type="entry name" value="Spore Coat Polysaccharide Biosynthesis Protein SpsA, Chain A"/>
    <property type="match status" value="1"/>
</dbReference>
<dbReference type="OrthoDB" id="6638511at2"/>
<sequence>MPHHTLSVIIPTKNRPELLKRAMLSVAIQDYPGFEVCIVDNNSSQKTNGQTREIVGEFEKNYPAITWRYIHSNKKFASGARNDGMDASSGDHIIFLDDDDELLADSIKIRMNNMLADPCLALLYCGGYSKIYPYPFKIYRYYHYNKALHTERLLMMSCSSIMINKKIFAANHLRFDEEQSRMDDYDLCKMIIRLGLKVRSIPEPLVLIHLHPETRISSQKVINYDFKNALIRRWGPAEADTVFHYAEAVAIWRKCFGIEEQSFAEIKKALRNDFNRSPTLAFRLKFMIVSISPFLFLTLYHIALFISQSYKNRIAYSAERA</sequence>
<dbReference type="KEGG" id="mgin:FRZ54_05380"/>
<dbReference type="RefSeq" id="WP_147030622.1">
    <property type="nucleotide sequence ID" value="NZ_CP042436.1"/>
</dbReference>
<dbReference type="PANTHER" id="PTHR22916:SF3">
    <property type="entry name" value="UDP-GLCNAC:BETAGAL BETA-1,3-N-ACETYLGLUCOSAMINYLTRANSFERASE-LIKE PROTEIN 1"/>
    <property type="match status" value="1"/>
</dbReference>
<reference evidence="3 4" key="1">
    <citation type="journal article" date="2017" name="Curr. Microbiol.">
        <title>Mucilaginibacter ginsenosidivorans sp. nov., Isolated from Soil of Ginseng Field.</title>
        <authorList>
            <person name="Kim M.M."/>
            <person name="Siddiqi M.Z."/>
            <person name="Im W.T."/>
        </authorList>
    </citation>
    <scope>NUCLEOTIDE SEQUENCE [LARGE SCALE GENOMIC DNA]</scope>
    <source>
        <strain evidence="3 4">Gsoil 3017</strain>
    </source>
</reference>
<dbReference type="GO" id="GO:0016758">
    <property type="term" value="F:hexosyltransferase activity"/>
    <property type="evidence" value="ECO:0007669"/>
    <property type="project" value="UniProtKB-ARBA"/>
</dbReference>
<dbReference type="Pfam" id="PF00535">
    <property type="entry name" value="Glycos_transf_2"/>
    <property type="match status" value="1"/>
</dbReference>
<feature type="transmembrane region" description="Helical" evidence="1">
    <location>
        <begin position="286"/>
        <end position="306"/>
    </location>
</feature>
<gene>
    <name evidence="3" type="ORF">FRZ54_05380</name>
</gene>
<dbReference type="InterPro" id="IPR029044">
    <property type="entry name" value="Nucleotide-diphossugar_trans"/>
</dbReference>
<dbReference type="Proteomes" id="UP000321479">
    <property type="component" value="Chromosome"/>
</dbReference>
<protein>
    <submittedName>
        <fullName evidence="3">Glycosyltransferase family 2 protein</fullName>
    </submittedName>
</protein>
<keyword evidence="4" id="KW-1185">Reference proteome</keyword>
<keyword evidence="3" id="KW-0808">Transferase</keyword>
<dbReference type="SUPFAM" id="SSF53448">
    <property type="entry name" value="Nucleotide-diphospho-sugar transferases"/>
    <property type="match status" value="1"/>
</dbReference>
<dbReference type="InterPro" id="IPR001173">
    <property type="entry name" value="Glyco_trans_2-like"/>
</dbReference>
<organism evidence="3 4">
    <name type="scientific">Mucilaginibacter ginsenosidivorans</name>
    <dbReference type="NCBI Taxonomy" id="398053"/>
    <lineage>
        <taxon>Bacteria</taxon>
        <taxon>Pseudomonadati</taxon>
        <taxon>Bacteroidota</taxon>
        <taxon>Sphingobacteriia</taxon>
        <taxon>Sphingobacteriales</taxon>
        <taxon>Sphingobacteriaceae</taxon>
        <taxon>Mucilaginibacter</taxon>
    </lineage>
</organism>
<evidence type="ECO:0000259" key="2">
    <source>
        <dbReference type="Pfam" id="PF00535"/>
    </source>
</evidence>
<accession>A0A5B8UTJ4</accession>
<evidence type="ECO:0000256" key="1">
    <source>
        <dbReference type="SAM" id="Phobius"/>
    </source>
</evidence>